<sequence>MGDVMNGNNKGPLAGASMAMFFSVAAYWTMPVFAGGAICASMLAAILATYCAYAGALKTSLVAMYFCIAASVPFWVSQDSTFNFGQGYLWLGPAGLVLAVVLLLFGRRITGAT</sequence>
<accession>A0A3L7DUK0</accession>
<feature type="transmembrane region" description="Helical" evidence="1">
    <location>
        <begin position="88"/>
        <end position="106"/>
    </location>
</feature>
<organism evidence="2 3">
    <name type="scientific">Seongchinamella sediminis</name>
    <dbReference type="NCBI Taxonomy" id="2283635"/>
    <lineage>
        <taxon>Bacteria</taxon>
        <taxon>Pseudomonadati</taxon>
        <taxon>Pseudomonadota</taxon>
        <taxon>Gammaproteobacteria</taxon>
        <taxon>Cellvibrionales</taxon>
        <taxon>Halieaceae</taxon>
        <taxon>Seongchinamella</taxon>
    </lineage>
</organism>
<comment type="caution">
    <text evidence="2">The sequence shown here is derived from an EMBL/GenBank/DDBJ whole genome shotgun (WGS) entry which is preliminary data.</text>
</comment>
<reference evidence="2 3" key="1">
    <citation type="submission" date="2018-07" db="EMBL/GenBank/DDBJ databases">
        <title>Halioglobus sp. genome submission.</title>
        <authorList>
            <person name="Ye M.-Q."/>
            <person name="Du Z.-J."/>
        </authorList>
    </citation>
    <scope>NUCLEOTIDE SEQUENCE [LARGE SCALE GENOMIC DNA]</scope>
    <source>
        <strain evidence="2 3">U0301</strain>
    </source>
</reference>
<protein>
    <submittedName>
        <fullName evidence="2">Uncharacterized protein</fullName>
    </submittedName>
</protein>
<gene>
    <name evidence="2" type="ORF">DWB85_15405</name>
</gene>
<name>A0A3L7DUK0_9GAMM</name>
<dbReference type="EMBL" id="QRAN01000019">
    <property type="protein sequence ID" value="RLQ20786.1"/>
    <property type="molecule type" value="Genomic_DNA"/>
</dbReference>
<keyword evidence="1" id="KW-1133">Transmembrane helix</keyword>
<keyword evidence="1" id="KW-0472">Membrane</keyword>
<evidence type="ECO:0000313" key="3">
    <source>
        <dbReference type="Proteomes" id="UP000265509"/>
    </source>
</evidence>
<feature type="transmembrane region" description="Helical" evidence="1">
    <location>
        <begin position="60"/>
        <end position="76"/>
    </location>
</feature>
<feature type="transmembrane region" description="Helical" evidence="1">
    <location>
        <begin position="34"/>
        <end position="53"/>
    </location>
</feature>
<evidence type="ECO:0000256" key="1">
    <source>
        <dbReference type="SAM" id="Phobius"/>
    </source>
</evidence>
<dbReference type="AlphaFoldDB" id="A0A3L7DUK0"/>
<proteinExistence type="predicted"/>
<keyword evidence="3" id="KW-1185">Reference proteome</keyword>
<evidence type="ECO:0000313" key="2">
    <source>
        <dbReference type="EMBL" id="RLQ20786.1"/>
    </source>
</evidence>
<keyword evidence="1" id="KW-0812">Transmembrane</keyword>
<dbReference type="Proteomes" id="UP000265509">
    <property type="component" value="Unassembled WGS sequence"/>
</dbReference>